<proteinExistence type="predicted"/>
<gene>
    <name evidence="2" type="ORF">BE04_11800</name>
</gene>
<evidence type="ECO:0000313" key="2">
    <source>
        <dbReference type="EMBL" id="KYF57607.1"/>
    </source>
</evidence>
<name>A0A150PPE8_SORCE</name>
<comment type="caution">
    <text evidence="2">The sequence shown here is derived from an EMBL/GenBank/DDBJ whole genome shotgun (WGS) entry which is preliminary data.</text>
</comment>
<evidence type="ECO:0000256" key="1">
    <source>
        <dbReference type="SAM" id="Phobius"/>
    </source>
</evidence>
<keyword evidence="1" id="KW-0472">Membrane</keyword>
<evidence type="ECO:0000313" key="3">
    <source>
        <dbReference type="Proteomes" id="UP000075604"/>
    </source>
</evidence>
<organism evidence="2 3">
    <name type="scientific">Sorangium cellulosum</name>
    <name type="common">Polyangium cellulosum</name>
    <dbReference type="NCBI Taxonomy" id="56"/>
    <lineage>
        <taxon>Bacteria</taxon>
        <taxon>Pseudomonadati</taxon>
        <taxon>Myxococcota</taxon>
        <taxon>Polyangia</taxon>
        <taxon>Polyangiales</taxon>
        <taxon>Polyangiaceae</taxon>
        <taxon>Sorangium</taxon>
    </lineage>
</organism>
<protein>
    <submittedName>
        <fullName evidence="2">Uncharacterized protein</fullName>
    </submittedName>
</protein>
<sequence length="183" mass="19563">MAGRARSRGRTALIVAAAAVHLGCVVLGALHVDPQRAGWLGGVIAYHGALSGADSGYNFFAPAVSALPWARFQVTDASGAAHAEVLESGANHEADLRVRSILSLFLQAQDEALRRSLVASWAGKMFARHPGAKSVVVRLEICDLPSMQEYREGRRPAWNLLYQAKLVQQSRGPGTRQRNGGAP</sequence>
<keyword evidence="1" id="KW-0812">Transmembrane</keyword>
<feature type="transmembrane region" description="Helical" evidence="1">
    <location>
        <begin position="12"/>
        <end position="32"/>
    </location>
</feature>
<dbReference type="EMBL" id="JELX01001797">
    <property type="protein sequence ID" value="KYF57607.1"/>
    <property type="molecule type" value="Genomic_DNA"/>
</dbReference>
<keyword evidence="1" id="KW-1133">Transmembrane helix</keyword>
<dbReference type="AlphaFoldDB" id="A0A150PPE8"/>
<reference evidence="2 3" key="1">
    <citation type="submission" date="2014-02" db="EMBL/GenBank/DDBJ databases">
        <title>The small core and large imbalanced accessory genome model reveals a collaborative survival strategy of Sorangium cellulosum strains in nature.</title>
        <authorList>
            <person name="Han K."/>
            <person name="Peng R."/>
            <person name="Blom J."/>
            <person name="Li Y.-Z."/>
        </authorList>
    </citation>
    <scope>NUCLEOTIDE SEQUENCE [LARGE SCALE GENOMIC DNA]</scope>
    <source>
        <strain evidence="2 3">So0157-18</strain>
    </source>
</reference>
<dbReference type="Proteomes" id="UP000075604">
    <property type="component" value="Unassembled WGS sequence"/>
</dbReference>
<accession>A0A150PPE8</accession>